<organism evidence="2">
    <name type="scientific">viral metagenome</name>
    <dbReference type="NCBI Taxonomy" id="1070528"/>
    <lineage>
        <taxon>unclassified sequences</taxon>
        <taxon>metagenomes</taxon>
        <taxon>organismal metagenomes</taxon>
    </lineage>
</organism>
<feature type="compositionally biased region" description="Basic residues" evidence="1">
    <location>
        <begin position="280"/>
        <end position="302"/>
    </location>
</feature>
<dbReference type="AlphaFoldDB" id="A0A6C0IIQ5"/>
<protein>
    <submittedName>
        <fullName evidence="2">Uncharacterized protein</fullName>
    </submittedName>
</protein>
<feature type="region of interest" description="Disordered" evidence="1">
    <location>
        <begin position="269"/>
        <end position="302"/>
    </location>
</feature>
<accession>A0A6C0IIQ5</accession>
<name>A0A6C0IIQ5_9ZZZZ</name>
<evidence type="ECO:0000313" key="2">
    <source>
        <dbReference type="EMBL" id="QHT92375.1"/>
    </source>
</evidence>
<reference evidence="2" key="1">
    <citation type="journal article" date="2020" name="Nature">
        <title>Giant virus diversity and host interactions through global metagenomics.</title>
        <authorList>
            <person name="Schulz F."/>
            <person name="Roux S."/>
            <person name="Paez-Espino D."/>
            <person name="Jungbluth S."/>
            <person name="Walsh D.A."/>
            <person name="Denef V.J."/>
            <person name="McMahon K.D."/>
            <person name="Konstantinidis K.T."/>
            <person name="Eloe-Fadrosh E.A."/>
            <person name="Kyrpides N.C."/>
            <person name="Woyke T."/>
        </authorList>
    </citation>
    <scope>NUCLEOTIDE SEQUENCE</scope>
    <source>
        <strain evidence="2">GVMAG-M-3300023184-88</strain>
    </source>
</reference>
<proteinExistence type="predicted"/>
<evidence type="ECO:0000256" key="1">
    <source>
        <dbReference type="SAM" id="MobiDB-lite"/>
    </source>
</evidence>
<dbReference type="EMBL" id="MN740183">
    <property type="protein sequence ID" value="QHT92375.1"/>
    <property type="molecule type" value="Genomic_DNA"/>
</dbReference>
<sequence>MSSLRIKTPHYMFDIMIADNTITNLHTVTIKLSSGSKICLDVIITLELLKDNNYKRMLQHTATIDKIEAHKDCLLDKSVSNDYMMQYSLGKELMNATLFLIYKKYPTITRVKLSDASNIHCKTLSEDKLDMLTYNIAVHKKTWYEQHFGAYIDNPDKYETYRAKVERYASAETKAGVNWIDLYNKIPRRNIYTREMFDKYQEKWKLLFESSTTFPEFFKAINHDIPREYKCRFYANWLNIFIESYIGPMIERNWYINIASNIESIRSNGEPTFQNEKKGGNMKKYSRKTNHTKKIKRTTKKK</sequence>